<dbReference type="InterPro" id="IPR003811">
    <property type="entry name" value="G3P_acylTferase_PlsY"/>
</dbReference>
<evidence type="ECO:0000256" key="9">
    <source>
        <dbReference type="ARBA" id="ARBA00023264"/>
    </source>
</evidence>
<evidence type="ECO:0000256" key="8">
    <source>
        <dbReference type="ARBA" id="ARBA00023209"/>
    </source>
</evidence>
<dbReference type="PANTHER" id="PTHR30309">
    <property type="entry name" value="INNER MEMBRANE PROTEIN YGIH"/>
    <property type="match status" value="1"/>
</dbReference>
<evidence type="ECO:0000313" key="11">
    <source>
        <dbReference type="EMBL" id="MDB6176631.1"/>
    </source>
</evidence>
<accession>A0ABT4ZB86</accession>
<evidence type="ECO:0000256" key="6">
    <source>
        <dbReference type="ARBA" id="ARBA00023098"/>
    </source>
</evidence>
<evidence type="ECO:0000256" key="1">
    <source>
        <dbReference type="ARBA" id="ARBA00022475"/>
    </source>
</evidence>
<feature type="transmembrane region" description="Helical" evidence="10">
    <location>
        <begin position="6"/>
        <end position="26"/>
    </location>
</feature>
<keyword evidence="7 10" id="KW-0472">Membrane</keyword>
<name>A0ABT4ZB86_9RHOB</name>
<dbReference type="EMBL" id="JAQBIE010000003">
    <property type="protein sequence ID" value="MDB6176631.1"/>
    <property type="molecule type" value="Genomic_DNA"/>
</dbReference>
<gene>
    <name evidence="10 11" type="primary">plsY</name>
    <name evidence="11" type="ORF">PAF17_03825</name>
</gene>
<evidence type="ECO:0000256" key="3">
    <source>
        <dbReference type="ARBA" id="ARBA00022679"/>
    </source>
</evidence>
<evidence type="ECO:0000256" key="4">
    <source>
        <dbReference type="ARBA" id="ARBA00022692"/>
    </source>
</evidence>
<dbReference type="HAMAP" id="MF_01043">
    <property type="entry name" value="PlsY"/>
    <property type="match status" value="1"/>
</dbReference>
<comment type="function">
    <text evidence="10">Catalyzes the transfer of an acyl group from acyl-phosphate (acyl-PO(4)) to glycerol-3-phosphate (G3P) to form lysophosphatidic acid (LPA). This enzyme utilizes acyl-phosphate as fatty acyl donor, but not acyl-CoA or acyl-ACP.</text>
</comment>
<keyword evidence="1 10" id="KW-1003">Cell membrane</keyword>
<dbReference type="SMART" id="SM01207">
    <property type="entry name" value="G3P_acyltransf"/>
    <property type="match status" value="1"/>
</dbReference>
<evidence type="ECO:0000256" key="7">
    <source>
        <dbReference type="ARBA" id="ARBA00023136"/>
    </source>
</evidence>
<dbReference type="NCBIfam" id="TIGR00023">
    <property type="entry name" value="glycerol-3-phosphate 1-O-acyltransferase PlsY"/>
    <property type="match status" value="1"/>
</dbReference>
<organism evidence="11 12">
    <name type="scientific">Paracoccus onchidii</name>
    <dbReference type="NCBI Taxonomy" id="3017813"/>
    <lineage>
        <taxon>Bacteria</taxon>
        <taxon>Pseudomonadati</taxon>
        <taxon>Pseudomonadota</taxon>
        <taxon>Alphaproteobacteria</taxon>
        <taxon>Rhodobacterales</taxon>
        <taxon>Paracoccaceae</taxon>
        <taxon>Paracoccus</taxon>
    </lineage>
</organism>
<keyword evidence="12" id="KW-1185">Reference proteome</keyword>
<dbReference type="PANTHER" id="PTHR30309:SF0">
    <property type="entry name" value="GLYCEROL-3-PHOSPHATE ACYLTRANSFERASE-RELATED"/>
    <property type="match status" value="1"/>
</dbReference>
<comment type="caution">
    <text evidence="11">The sequence shown here is derived from an EMBL/GenBank/DDBJ whole genome shotgun (WGS) entry which is preliminary data.</text>
</comment>
<keyword evidence="5 10" id="KW-1133">Transmembrane helix</keyword>
<dbReference type="EC" id="2.3.1.275" evidence="10"/>
<dbReference type="Pfam" id="PF02660">
    <property type="entry name" value="G3P_acyltransf"/>
    <property type="match status" value="1"/>
</dbReference>
<sequence length="194" mass="20291">MTAIIWTVLGYLLGSVPFGIVITRALGLGDLRQIGSGNIGATNVLRTGNKPAALATLLLDSGKGAIAVLLARYFGGETAAILAGCAAFLGHCFPVWLGFRGGKGVATFLGTLIALYWPLGLTACAIWLLTAAISRISSLSALLAALASPFLAWSMGRSDLILACLFMVALILLRHRANITRLLNGSEPRIGRKD</sequence>
<keyword evidence="6 10" id="KW-0443">Lipid metabolism</keyword>
<dbReference type="Proteomes" id="UP001165641">
    <property type="component" value="Unassembled WGS sequence"/>
</dbReference>
<comment type="similarity">
    <text evidence="10">Belongs to the PlsY family.</text>
</comment>
<keyword evidence="3 10" id="KW-0808">Transferase</keyword>
<comment type="pathway">
    <text evidence="10">Lipid metabolism; phospholipid metabolism.</text>
</comment>
<evidence type="ECO:0000313" key="12">
    <source>
        <dbReference type="Proteomes" id="UP001165641"/>
    </source>
</evidence>
<evidence type="ECO:0000256" key="5">
    <source>
        <dbReference type="ARBA" id="ARBA00022989"/>
    </source>
</evidence>
<keyword evidence="11" id="KW-0012">Acyltransferase</keyword>
<feature type="transmembrane region" description="Helical" evidence="10">
    <location>
        <begin position="160"/>
        <end position="177"/>
    </location>
</feature>
<comment type="subunit">
    <text evidence="10">Probably interacts with PlsX.</text>
</comment>
<keyword evidence="8 10" id="KW-0594">Phospholipid biosynthesis</keyword>
<proteinExistence type="inferred from homology"/>
<dbReference type="RefSeq" id="WP_271887747.1">
    <property type="nucleotide sequence ID" value="NZ_JAQBIE010000003.1"/>
</dbReference>
<keyword evidence="4 10" id="KW-0812">Transmembrane</keyword>
<reference evidence="11" key="1">
    <citation type="submission" date="2022-12" db="EMBL/GenBank/DDBJ databases">
        <title>Paracoccus onchidii sp. nov., isolated from a marine invertebrate from the South China Sea.</title>
        <authorList>
            <person name="Xu S."/>
            <person name="Liu Z."/>
            <person name="Xu Y."/>
        </authorList>
    </citation>
    <scope>NUCLEOTIDE SEQUENCE</scope>
    <source>
        <strain evidence="11">Z330</strain>
    </source>
</reference>
<keyword evidence="9 10" id="KW-1208">Phospholipid metabolism</keyword>
<feature type="transmembrane region" description="Helical" evidence="10">
    <location>
        <begin position="79"/>
        <end position="99"/>
    </location>
</feature>
<feature type="transmembrane region" description="Helical" evidence="10">
    <location>
        <begin position="105"/>
        <end position="129"/>
    </location>
</feature>
<keyword evidence="2 10" id="KW-0444">Lipid biosynthesis</keyword>
<evidence type="ECO:0000256" key="2">
    <source>
        <dbReference type="ARBA" id="ARBA00022516"/>
    </source>
</evidence>
<evidence type="ECO:0000256" key="10">
    <source>
        <dbReference type="HAMAP-Rule" id="MF_01043"/>
    </source>
</evidence>
<comment type="catalytic activity">
    <reaction evidence="10">
        <text>an acyl phosphate + sn-glycerol 3-phosphate = a 1-acyl-sn-glycero-3-phosphate + phosphate</text>
        <dbReference type="Rhea" id="RHEA:34075"/>
        <dbReference type="ChEBI" id="CHEBI:43474"/>
        <dbReference type="ChEBI" id="CHEBI:57597"/>
        <dbReference type="ChEBI" id="CHEBI:57970"/>
        <dbReference type="ChEBI" id="CHEBI:59918"/>
        <dbReference type="EC" id="2.3.1.275"/>
    </reaction>
</comment>
<protein>
    <recommendedName>
        <fullName evidence="10">Glycerol-3-phosphate acyltransferase</fullName>
    </recommendedName>
    <alternativeName>
        <fullName evidence="10">Acyl-PO4 G3P acyltransferase</fullName>
    </alternativeName>
    <alternativeName>
        <fullName evidence="10">Acyl-phosphate--glycerol-3-phosphate acyltransferase</fullName>
    </alternativeName>
    <alternativeName>
        <fullName evidence="10">G3P acyltransferase</fullName>
        <shortName evidence="10">GPAT</shortName>
        <ecNumber evidence="10">2.3.1.275</ecNumber>
    </alternativeName>
    <alternativeName>
        <fullName evidence="10">Lysophosphatidic acid synthase</fullName>
        <shortName evidence="10">LPA synthase</shortName>
    </alternativeName>
</protein>
<comment type="subcellular location">
    <subcellularLocation>
        <location evidence="10">Cell membrane</location>
        <topology evidence="10">Multi-pass membrane protein</topology>
    </subcellularLocation>
</comment>
<dbReference type="GO" id="GO:0004366">
    <property type="term" value="F:glycerol-3-phosphate O-acyltransferase activity"/>
    <property type="evidence" value="ECO:0007669"/>
    <property type="project" value="UniProtKB-EC"/>
</dbReference>